<evidence type="ECO:0000313" key="3">
    <source>
        <dbReference type="Proteomes" id="UP001291623"/>
    </source>
</evidence>
<dbReference type="AlphaFoldDB" id="A0AAE1RV86"/>
<proteinExistence type="predicted"/>
<name>A0AAE1RV86_9SOLA</name>
<comment type="caution">
    <text evidence="2">The sequence shown here is derived from an EMBL/GenBank/DDBJ whole genome shotgun (WGS) entry which is preliminary data.</text>
</comment>
<organism evidence="2 3">
    <name type="scientific">Anisodus tanguticus</name>
    <dbReference type="NCBI Taxonomy" id="243964"/>
    <lineage>
        <taxon>Eukaryota</taxon>
        <taxon>Viridiplantae</taxon>
        <taxon>Streptophyta</taxon>
        <taxon>Embryophyta</taxon>
        <taxon>Tracheophyta</taxon>
        <taxon>Spermatophyta</taxon>
        <taxon>Magnoliopsida</taxon>
        <taxon>eudicotyledons</taxon>
        <taxon>Gunneridae</taxon>
        <taxon>Pentapetalae</taxon>
        <taxon>asterids</taxon>
        <taxon>lamiids</taxon>
        <taxon>Solanales</taxon>
        <taxon>Solanaceae</taxon>
        <taxon>Solanoideae</taxon>
        <taxon>Hyoscyameae</taxon>
        <taxon>Anisodus</taxon>
    </lineage>
</organism>
<reference evidence="2" key="1">
    <citation type="submission" date="2023-12" db="EMBL/GenBank/DDBJ databases">
        <title>Genome assembly of Anisodus tanguticus.</title>
        <authorList>
            <person name="Wang Y.-J."/>
        </authorList>
    </citation>
    <scope>NUCLEOTIDE SEQUENCE</scope>
    <source>
        <strain evidence="2">KB-2021</strain>
        <tissue evidence="2">Leaf</tissue>
    </source>
</reference>
<dbReference type="Proteomes" id="UP001291623">
    <property type="component" value="Unassembled WGS sequence"/>
</dbReference>
<evidence type="ECO:0000256" key="1">
    <source>
        <dbReference type="SAM" id="MobiDB-lite"/>
    </source>
</evidence>
<gene>
    <name evidence="2" type="ORF">RND71_023484</name>
</gene>
<keyword evidence="3" id="KW-1185">Reference proteome</keyword>
<feature type="region of interest" description="Disordered" evidence="1">
    <location>
        <begin position="31"/>
        <end position="58"/>
    </location>
</feature>
<accession>A0AAE1RV86</accession>
<sequence length="78" mass="9118">MYLEMLVKIHAKVKAHGTTIEILRTIFPNNRDPVTNKADACSEKTQEKKKRKMAEGLNNWTKIRLTKGKRRRKKEKPA</sequence>
<protein>
    <submittedName>
        <fullName evidence="2">Uncharacterized protein</fullName>
    </submittedName>
</protein>
<dbReference type="EMBL" id="JAVYJV010000012">
    <property type="protein sequence ID" value="KAK4357874.1"/>
    <property type="molecule type" value="Genomic_DNA"/>
</dbReference>
<evidence type="ECO:0000313" key="2">
    <source>
        <dbReference type="EMBL" id="KAK4357874.1"/>
    </source>
</evidence>